<accession>A0A022VMH0</accession>
<protein>
    <recommendedName>
        <fullName evidence="8">Serine palmitoyltransferase small subunit A</fullName>
    </recommendedName>
</protein>
<evidence type="ECO:0008006" key="8">
    <source>
        <dbReference type="Google" id="ProtNLM"/>
    </source>
</evidence>
<evidence type="ECO:0000313" key="7">
    <source>
        <dbReference type="EMBL" id="EZF47512.1"/>
    </source>
</evidence>
<evidence type="ECO:0000256" key="3">
    <source>
        <dbReference type="ARBA" id="ARBA00022824"/>
    </source>
</evidence>
<dbReference type="Proteomes" id="UP000023758">
    <property type="component" value="Unassembled WGS sequence"/>
</dbReference>
<comment type="subcellular location">
    <subcellularLocation>
        <location evidence="1">Endoplasmic reticulum membrane</location>
        <topology evidence="1">Multi-pass membrane protein</topology>
    </subcellularLocation>
</comment>
<sequence length="112" mass="12674">MSQGTASPGVFMSFFRWLRLKNYQYEVTFSLYMLTPIEKVVFNTILILFISMLITAAYIYLPDHVLSLYRHINYYWAGQPVADQIALHAANMKLSTATATAAATTAEALKEL</sequence>
<proteinExistence type="predicted"/>
<name>A0A022VMH0_TRIRU</name>
<reference evidence="7" key="1">
    <citation type="submission" date="2014-02" db="EMBL/GenBank/DDBJ databases">
        <title>The Genome Sequence of Trichophyton rubrum (morphotype fischeri) CBS 288.86.</title>
        <authorList>
            <consortium name="The Broad Institute Genomics Platform"/>
            <person name="Cuomo C.A."/>
            <person name="White T.C."/>
            <person name="Graser Y."/>
            <person name="Martinez-Rossi N."/>
            <person name="Heitman J."/>
            <person name="Young S.K."/>
            <person name="Zeng Q."/>
            <person name="Gargeya S."/>
            <person name="Abouelleil A."/>
            <person name="Alvarado L."/>
            <person name="Chapman S.B."/>
            <person name="Gainer-Dewar J."/>
            <person name="Goldberg J."/>
            <person name="Griggs A."/>
            <person name="Gujja S."/>
            <person name="Hansen M."/>
            <person name="Howarth C."/>
            <person name="Imamovic A."/>
            <person name="Larimer J."/>
            <person name="Martinez D."/>
            <person name="Murphy C."/>
            <person name="Pearson M.D."/>
            <person name="Persinoti G."/>
            <person name="Poon T."/>
            <person name="Priest M."/>
            <person name="Roberts A.D."/>
            <person name="Saif S."/>
            <person name="Shea T.D."/>
            <person name="Sykes S.N."/>
            <person name="Wortman J."/>
            <person name="Nusbaum C."/>
            <person name="Birren B."/>
        </authorList>
    </citation>
    <scope>NUCLEOTIDE SEQUENCE [LARGE SCALE GENOMIC DNA]</scope>
    <source>
        <strain evidence="7">CBS 288.86</strain>
    </source>
</reference>
<evidence type="ECO:0000256" key="4">
    <source>
        <dbReference type="ARBA" id="ARBA00022989"/>
    </source>
</evidence>
<dbReference type="InterPro" id="IPR024512">
    <property type="entry name" value="Ser_palmitoyltrfase_ssu-like"/>
</dbReference>
<evidence type="ECO:0000256" key="6">
    <source>
        <dbReference type="SAM" id="Phobius"/>
    </source>
</evidence>
<keyword evidence="5 6" id="KW-0472">Membrane</keyword>
<dbReference type="OrthoDB" id="202672at2759"/>
<dbReference type="HOGENOM" id="CLU_122021_1_0_1"/>
<evidence type="ECO:0000256" key="5">
    <source>
        <dbReference type="ARBA" id="ARBA00023136"/>
    </source>
</evidence>
<gene>
    <name evidence="7" type="ORF">H103_08668</name>
</gene>
<organism evidence="7">
    <name type="scientific">Trichophyton rubrum CBS 288.86</name>
    <dbReference type="NCBI Taxonomy" id="1215330"/>
    <lineage>
        <taxon>Eukaryota</taxon>
        <taxon>Fungi</taxon>
        <taxon>Dikarya</taxon>
        <taxon>Ascomycota</taxon>
        <taxon>Pezizomycotina</taxon>
        <taxon>Eurotiomycetes</taxon>
        <taxon>Eurotiomycetidae</taxon>
        <taxon>Onygenales</taxon>
        <taxon>Arthrodermataceae</taxon>
        <taxon>Trichophyton</taxon>
    </lineage>
</organism>
<dbReference type="GO" id="GO:0005789">
    <property type="term" value="C:endoplasmic reticulum membrane"/>
    <property type="evidence" value="ECO:0007669"/>
    <property type="project" value="UniProtKB-SubCell"/>
</dbReference>
<keyword evidence="2 6" id="KW-0812">Transmembrane</keyword>
<keyword evidence="4 6" id="KW-1133">Transmembrane helix</keyword>
<dbReference type="AlphaFoldDB" id="A0A022VMH0"/>
<evidence type="ECO:0000256" key="1">
    <source>
        <dbReference type="ARBA" id="ARBA00004477"/>
    </source>
</evidence>
<evidence type="ECO:0000256" key="2">
    <source>
        <dbReference type="ARBA" id="ARBA00022692"/>
    </source>
</evidence>
<dbReference type="Pfam" id="PF11779">
    <property type="entry name" value="SPT_ssu-like"/>
    <property type="match status" value="1"/>
</dbReference>
<feature type="transmembrane region" description="Helical" evidence="6">
    <location>
        <begin position="40"/>
        <end position="61"/>
    </location>
</feature>
<dbReference type="EMBL" id="KK207943">
    <property type="protein sequence ID" value="EZF47512.1"/>
    <property type="molecule type" value="Genomic_DNA"/>
</dbReference>
<keyword evidence="3" id="KW-0256">Endoplasmic reticulum</keyword>